<proteinExistence type="predicted"/>
<name>A0A1A9ZMZ2_GLOPL</name>
<dbReference type="EnsemblMetazoa" id="GPAI019705-RA">
    <property type="protein sequence ID" value="GPAI019705-PA"/>
    <property type="gene ID" value="GPAI019705"/>
</dbReference>
<organism evidence="1 2">
    <name type="scientific">Glossina pallidipes</name>
    <name type="common">Tsetse fly</name>
    <dbReference type="NCBI Taxonomy" id="7398"/>
    <lineage>
        <taxon>Eukaryota</taxon>
        <taxon>Metazoa</taxon>
        <taxon>Ecdysozoa</taxon>
        <taxon>Arthropoda</taxon>
        <taxon>Hexapoda</taxon>
        <taxon>Insecta</taxon>
        <taxon>Pterygota</taxon>
        <taxon>Neoptera</taxon>
        <taxon>Endopterygota</taxon>
        <taxon>Diptera</taxon>
        <taxon>Brachycera</taxon>
        <taxon>Muscomorpha</taxon>
        <taxon>Hippoboscoidea</taxon>
        <taxon>Glossinidae</taxon>
        <taxon>Glossina</taxon>
    </lineage>
</organism>
<sequence>MTIRIEVHKKLSKGNVSAILNASVNFATKQLKDRVLGAHSKTHHSGTLVVLALIPVKYWIVQSRQLIRQILQHCAVWLRFHGKSAMEPWTVLPSERVVTSRPFEAIGVEFADPFYIATEYSNNEKKCSGLDLECEILELQSLAICQIFSEE</sequence>
<dbReference type="Proteomes" id="UP000092445">
    <property type="component" value="Unassembled WGS sequence"/>
</dbReference>
<accession>A0A1A9ZMZ2</accession>
<protein>
    <submittedName>
        <fullName evidence="1">Uncharacterized protein</fullName>
    </submittedName>
</protein>
<dbReference type="STRING" id="7398.A0A1A9ZMZ2"/>
<reference evidence="1" key="2">
    <citation type="submission" date="2020-05" db="UniProtKB">
        <authorList>
            <consortium name="EnsemblMetazoa"/>
        </authorList>
    </citation>
    <scope>IDENTIFICATION</scope>
    <source>
        <strain evidence="1">IAEA</strain>
    </source>
</reference>
<keyword evidence="2" id="KW-1185">Reference proteome</keyword>
<dbReference type="VEuPathDB" id="VectorBase:GPAI019705"/>
<evidence type="ECO:0000313" key="1">
    <source>
        <dbReference type="EnsemblMetazoa" id="GPAI019705-PA"/>
    </source>
</evidence>
<dbReference type="PANTHER" id="PTHR47331">
    <property type="entry name" value="PHD-TYPE DOMAIN-CONTAINING PROTEIN"/>
    <property type="match status" value="1"/>
</dbReference>
<evidence type="ECO:0000313" key="2">
    <source>
        <dbReference type="Proteomes" id="UP000092445"/>
    </source>
</evidence>
<dbReference type="AlphaFoldDB" id="A0A1A9ZMZ2"/>
<reference evidence="2" key="1">
    <citation type="submission" date="2014-03" db="EMBL/GenBank/DDBJ databases">
        <authorList>
            <person name="Aksoy S."/>
            <person name="Warren W."/>
            <person name="Wilson R.K."/>
        </authorList>
    </citation>
    <scope>NUCLEOTIDE SEQUENCE [LARGE SCALE GENOMIC DNA]</scope>
    <source>
        <strain evidence="2">IAEA</strain>
    </source>
</reference>